<dbReference type="Pfam" id="PF13637">
    <property type="entry name" value="Ank_4"/>
    <property type="match status" value="2"/>
</dbReference>
<feature type="compositionally biased region" description="Basic and acidic residues" evidence="10">
    <location>
        <begin position="1966"/>
        <end position="1978"/>
    </location>
</feature>
<keyword evidence="5" id="KW-0677">Repeat</keyword>
<feature type="region of interest" description="Disordered" evidence="10">
    <location>
        <begin position="1966"/>
        <end position="2032"/>
    </location>
</feature>
<feature type="repeat" description="ANK" evidence="9">
    <location>
        <begin position="747"/>
        <end position="779"/>
    </location>
</feature>
<dbReference type="PROSITE" id="PS50088">
    <property type="entry name" value="ANK_REPEAT"/>
    <property type="match status" value="22"/>
</dbReference>
<dbReference type="RefSeq" id="XP_030835243.1">
    <property type="nucleotide sequence ID" value="XM_030979383.1"/>
</dbReference>
<evidence type="ECO:0000256" key="4">
    <source>
        <dbReference type="ARBA" id="ARBA00022553"/>
    </source>
</evidence>
<dbReference type="GO" id="GO:0005886">
    <property type="term" value="C:plasma membrane"/>
    <property type="evidence" value="ECO:0000318"/>
    <property type="project" value="GO_Central"/>
</dbReference>
<dbReference type="SMART" id="SM00005">
    <property type="entry name" value="DEATH"/>
    <property type="match status" value="1"/>
</dbReference>
<feature type="repeat" description="ANK" evidence="9">
    <location>
        <begin position="813"/>
        <end position="845"/>
    </location>
</feature>
<dbReference type="Pfam" id="PF00791">
    <property type="entry name" value="ZU5"/>
    <property type="match status" value="2"/>
</dbReference>
<dbReference type="PROSITE" id="PS50017">
    <property type="entry name" value="DEATH_DOMAIN"/>
    <property type="match status" value="1"/>
</dbReference>
<feature type="compositionally biased region" description="Acidic residues" evidence="10">
    <location>
        <begin position="1686"/>
        <end position="1699"/>
    </location>
</feature>
<feature type="repeat" description="ANK" evidence="9">
    <location>
        <begin position="681"/>
        <end position="713"/>
    </location>
</feature>
<dbReference type="InParanoid" id="A0A7M7NGE1"/>
<keyword evidence="3" id="KW-0963">Cytoplasm</keyword>
<dbReference type="EnsemblMetazoa" id="XM_030979383">
    <property type="protein sequence ID" value="XP_030835243"/>
    <property type="gene ID" value="LOC576280"/>
</dbReference>
<feature type="repeat" description="ANK" evidence="9">
    <location>
        <begin position="582"/>
        <end position="614"/>
    </location>
</feature>
<dbReference type="InterPro" id="IPR051165">
    <property type="entry name" value="Multifunctional_ANK_Repeat"/>
</dbReference>
<feature type="repeat" description="ANK" evidence="9">
    <location>
        <begin position="648"/>
        <end position="680"/>
    </location>
</feature>
<feature type="repeat" description="ANK" evidence="9">
    <location>
        <begin position="384"/>
        <end position="416"/>
    </location>
</feature>
<dbReference type="GO" id="GO:0007165">
    <property type="term" value="P:signal transduction"/>
    <property type="evidence" value="ECO:0007669"/>
    <property type="project" value="InterPro"/>
</dbReference>
<keyword evidence="6 9" id="KW-0040">ANK repeat</keyword>
<evidence type="ECO:0000256" key="9">
    <source>
        <dbReference type="PROSITE-ProRule" id="PRU00023"/>
    </source>
</evidence>
<reference evidence="14" key="1">
    <citation type="submission" date="2015-02" db="EMBL/GenBank/DDBJ databases">
        <title>Genome sequencing for Strongylocentrotus purpuratus.</title>
        <authorList>
            <person name="Murali S."/>
            <person name="Liu Y."/>
            <person name="Vee V."/>
            <person name="English A."/>
            <person name="Wang M."/>
            <person name="Skinner E."/>
            <person name="Han Y."/>
            <person name="Muzny D.M."/>
            <person name="Worley K.C."/>
            <person name="Gibbs R.A."/>
        </authorList>
    </citation>
    <scope>NUCLEOTIDE SEQUENCE</scope>
</reference>
<feature type="repeat" description="ANK" evidence="9">
    <location>
        <begin position="912"/>
        <end position="944"/>
    </location>
</feature>
<feature type="repeat" description="ANK" evidence="9">
    <location>
        <begin position="450"/>
        <end position="482"/>
    </location>
</feature>
<feature type="repeat" description="ANK" evidence="9">
    <location>
        <begin position="846"/>
        <end position="878"/>
    </location>
</feature>
<dbReference type="GO" id="GO:0008093">
    <property type="term" value="F:cytoskeletal anchor activity"/>
    <property type="evidence" value="ECO:0000318"/>
    <property type="project" value="GO_Central"/>
</dbReference>
<dbReference type="FunFam" id="1.25.40.20:FF:000001">
    <property type="entry name" value="Ankyrin-2 isoform 2"/>
    <property type="match status" value="1"/>
</dbReference>
<feature type="repeat" description="ANK" evidence="9">
    <location>
        <begin position="879"/>
        <end position="911"/>
    </location>
</feature>
<dbReference type="KEGG" id="spu:576280"/>
<evidence type="ECO:0000256" key="6">
    <source>
        <dbReference type="ARBA" id="ARBA00023043"/>
    </source>
</evidence>
<dbReference type="PRINTS" id="PR01415">
    <property type="entry name" value="ANKYRIN"/>
</dbReference>
<evidence type="ECO:0000256" key="3">
    <source>
        <dbReference type="ARBA" id="ARBA00022490"/>
    </source>
</evidence>
<dbReference type="Pfam" id="PF12796">
    <property type="entry name" value="Ank_2"/>
    <property type="match status" value="8"/>
</dbReference>
<protein>
    <recommendedName>
        <fullName evidence="15">Ankyrin</fullName>
    </recommendedName>
</protein>
<feature type="domain" description="ZU5" evidence="12">
    <location>
        <begin position="1187"/>
        <end position="1377"/>
    </location>
</feature>
<dbReference type="FunFam" id="2.60.220.30:FF:000009">
    <property type="entry name" value="Ankyrin 2, isoform G"/>
    <property type="match status" value="1"/>
</dbReference>
<dbReference type="FunFam" id="1.10.533.10:FF:000002">
    <property type="entry name" value="Ankyrin-3 isoform 2"/>
    <property type="match status" value="1"/>
</dbReference>
<feature type="repeat" description="ANK" evidence="9">
    <location>
        <begin position="222"/>
        <end position="254"/>
    </location>
</feature>
<dbReference type="GO" id="GO:0044325">
    <property type="term" value="F:transmembrane transporter binding"/>
    <property type="evidence" value="ECO:0000318"/>
    <property type="project" value="GO_Central"/>
</dbReference>
<dbReference type="SUPFAM" id="SSF48403">
    <property type="entry name" value="Ankyrin repeat"/>
    <property type="match status" value="3"/>
</dbReference>
<keyword evidence="4" id="KW-0597">Phosphoprotein</keyword>
<evidence type="ECO:0000313" key="13">
    <source>
        <dbReference type="EnsemblMetazoa" id="XP_030835243"/>
    </source>
</evidence>
<dbReference type="Gene3D" id="1.10.533.10">
    <property type="entry name" value="Death Domain, Fas"/>
    <property type="match status" value="1"/>
</dbReference>
<dbReference type="Proteomes" id="UP000007110">
    <property type="component" value="Unassembled WGS sequence"/>
</dbReference>
<dbReference type="InterPro" id="IPR002110">
    <property type="entry name" value="Ankyrin_rpt"/>
</dbReference>
<dbReference type="InterPro" id="IPR040745">
    <property type="entry name" value="Ankyrin_UPA"/>
</dbReference>
<dbReference type="OrthoDB" id="20872at2759"/>
<feature type="repeat" description="ANK" evidence="9">
    <location>
        <begin position="549"/>
        <end position="581"/>
    </location>
</feature>
<feature type="repeat" description="ANK" evidence="9">
    <location>
        <begin position="322"/>
        <end position="345"/>
    </location>
</feature>
<dbReference type="Gene3D" id="1.25.40.20">
    <property type="entry name" value="Ankyrin repeat-containing domain"/>
    <property type="match status" value="4"/>
</dbReference>
<organism evidence="13 14">
    <name type="scientific">Strongylocentrotus purpuratus</name>
    <name type="common">Purple sea urchin</name>
    <dbReference type="NCBI Taxonomy" id="7668"/>
    <lineage>
        <taxon>Eukaryota</taxon>
        <taxon>Metazoa</taxon>
        <taxon>Echinodermata</taxon>
        <taxon>Eleutherozoa</taxon>
        <taxon>Echinozoa</taxon>
        <taxon>Echinoidea</taxon>
        <taxon>Euechinoidea</taxon>
        <taxon>Echinacea</taxon>
        <taxon>Camarodonta</taxon>
        <taxon>Echinidea</taxon>
        <taxon>Strongylocentrotidae</taxon>
        <taxon>Strongylocentrotus</taxon>
    </lineage>
</organism>
<dbReference type="SMART" id="SM00218">
    <property type="entry name" value="ZU5"/>
    <property type="match status" value="1"/>
</dbReference>
<keyword evidence="7" id="KW-0472">Membrane</keyword>
<dbReference type="PROSITE" id="PS51145">
    <property type="entry name" value="ZU5"/>
    <property type="match status" value="2"/>
</dbReference>
<accession>A0A7M7NGE1</accession>
<evidence type="ECO:0000256" key="5">
    <source>
        <dbReference type="ARBA" id="ARBA00022737"/>
    </source>
</evidence>
<dbReference type="Gene3D" id="2.60.40.2660">
    <property type="match status" value="1"/>
</dbReference>
<dbReference type="CDD" id="cd08317">
    <property type="entry name" value="Death_ank"/>
    <property type="match status" value="1"/>
</dbReference>
<evidence type="ECO:0000256" key="1">
    <source>
        <dbReference type="ARBA" id="ARBA00004245"/>
    </source>
</evidence>
<name>A0A7M7NGE1_STRPU</name>
<feature type="region of interest" description="Disordered" evidence="10">
    <location>
        <begin position="2066"/>
        <end position="2093"/>
    </location>
</feature>
<dbReference type="InterPro" id="IPR000488">
    <property type="entry name" value="Death_dom"/>
</dbReference>
<keyword evidence="14" id="KW-1185">Reference proteome</keyword>
<feature type="repeat" description="ANK" evidence="9">
    <location>
        <begin position="417"/>
        <end position="449"/>
    </location>
</feature>
<evidence type="ECO:0008006" key="15">
    <source>
        <dbReference type="Google" id="ProtNLM"/>
    </source>
</evidence>
<proteinExistence type="predicted"/>
<feature type="repeat" description="ANK" evidence="9">
    <location>
        <begin position="351"/>
        <end position="383"/>
    </location>
</feature>
<dbReference type="InterPro" id="IPR000906">
    <property type="entry name" value="ZU5_dom"/>
</dbReference>
<feature type="repeat" description="ANK" evidence="9">
    <location>
        <begin position="615"/>
        <end position="647"/>
    </location>
</feature>
<dbReference type="FunFam" id="1.25.40.20:FF:000003">
    <property type="entry name" value="Ankyrin, isoform B"/>
    <property type="match status" value="1"/>
</dbReference>
<dbReference type="Pfam" id="PF00531">
    <property type="entry name" value="Death"/>
    <property type="match status" value="1"/>
</dbReference>
<dbReference type="GO" id="GO:0030507">
    <property type="term" value="F:spectrin binding"/>
    <property type="evidence" value="ECO:0000318"/>
    <property type="project" value="GO_Central"/>
</dbReference>
<evidence type="ECO:0000256" key="10">
    <source>
        <dbReference type="SAM" id="MobiDB-lite"/>
    </source>
</evidence>
<feature type="compositionally biased region" description="Basic and acidic residues" evidence="10">
    <location>
        <begin position="1700"/>
        <end position="1713"/>
    </location>
</feature>
<dbReference type="GO" id="GO:0043005">
    <property type="term" value="C:neuron projection"/>
    <property type="evidence" value="ECO:0000318"/>
    <property type="project" value="GO_Central"/>
</dbReference>
<feature type="repeat" description="ANK" evidence="9">
    <location>
        <begin position="189"/>
        <end position="221"/>
    </location>
</feature>
<feature type="repeat" description="ANK" evidence="9">
    <location>
        <begin position="483"/>
        <end position="515"/>
    </location>
</feature>
<feature type="repeat" description="ANK" evidence="9">
    <location>
        <begin position="780"/>
        <end position="812"/>
    </location>
</feature>
<comment type="subcellular location">
    <subcellularLocation>
        <location evidence="1">Cytoplasm</location>
        <location evidence="1">Cytoskeleton</location>
    </subcellularLocation>
    <subcellularLocation>
        <location evidence="2">Membrane</location>
    </subcellularLocation>
</comment>
<reference evidence="13" key="2">
    <citation type="submission" date="2021-01" db="UniProtKB">
        <authorList>
            <consortium name="EnsemblMetazoa"/>
        </authorList>
    </citation>
    <scope>IDENTIFICATION</scope>
</reference>
<dbReference type="InterPro" id="IPR036770">
    <property type="entry name" value="Ankyrin_rpt-contain_sf"/>
</dbReference>
<evidence type="ECO:0000256" key="8">
    <source>
        <dbReference type="ARBA" id="ARBA00023212"/>
    </source>
</evidence>
<dbReference type="PANTHER" id="PTHR24123:SF74">
    <property type="entry name" value="ANKYRIN 3"/>
    <property type="match status" value="1"/>
</dbReference>
<dbReference type="SUPFAM" id="SSF47986">
    <property type="entry name" value="DEATH domain"/>
    <property type="match status" value="1"/>
</dbReference>
<evidence type="ECO:0000259" key="12">
    <source>
        <dbReference type="PROSITE" id="PS51145"/>
    </source>
</evidence>
<feature type="repeat" description="ANK" evidence="9">
    <location>
        <begin position="516"/>
        <end position="548"/>
    </location>
</feature>
<feature type="region of interest" description="Disordered" evidence="10">
    <location>
        <begin position="1681"/>
        <end position="1713"/>
    </location>
</feature>
<dbReference type="GeneID" id="576280"/>
<dbReference type="GO" id="GO:0072659">
    <property type="term" value="P:protein localization to plasma membrane"/>
    <property type="evidence" value="ECO:0000318"/>
    <property type="project" value="GO_Central"/>
</dbReference>
<dbReference type="PROSITE" id="PS50297">
    <property type="entry name" value="ANK_REP_REGION"/>
    <property type="match status" value="21"/>
</dbReference>
<dbReference type="Gene3D" id="2.60.220.30">
    <property type="match status" value="3"/>
</dbReference>
<feature type="domain" description="Death" evidence="11">
    <location>
        <begin position="1774"/>
        <end position="1851"/>
    </location>
</feature>
<feature type="repeat" description="ANK" evidence="9">
    <location>
        <begin position="714"/>
        <end position="746"/>
    </location>
</feature>
<feature type="repeat" description="ANK" evidence="9">
    <location>
        <begin position="255"/>
        <end position="287"/>
    </location>
</feature>
<evidence type="ECO:0000256" key="2">
    <source>
        <dbReference type="ARBA" id="ARBA00004370"/>
    </source>
</evidence>
<dbReference type="GO" id="GO:0005856">
    <property type="term" value="C:cytoskeleton"/>
    <property type="evidence" value="ECO:0007669"/>
    <property type="project" value="UniProtKB-SubCell"/>
</dbReference>
<feature type="region of interest" description="Disordered" evidence="10">
    <location>
        <begin position="56"/>
        <end position="82"/>
    </location>
</feature>
<dbReference type="InterPro" id="IPR011029">
    <property type="entry name" value="DEATH-like_dom_sf"/>
</dbReference>
<evidence type="ECO:0000259" key="11">
    <source>
        <dbReference type="PROSITE" id="PS50017"/>
    </source>
</evidence>
<sequence length="2306" mass="254793">MLTKLATFVSAAAIFLCFFVTLLEFFTRELYYSVHQKINGVASVVNIKATNTASVTNNEKPTNTARSANNEPASTGGTAIDKKSTNTAGIVINKKSTNSADIVNNEKSTTMNKMTSLEISRANTLLHRQPKHPLQKMKNGRPCSFPTTRTELYSIYNNQGERQTEEQRILDEIFSCLLKGIVDGCYDENGLNALHLSSKEGHLNIVTELLKRGADVDAATKKGNTALHIASLAGQEDIVRMLVEFNANVNVQSQNGFTPLYMAAQENHVKVVKFLLSSGANQSLATEDGFLPLDVATQQGHDIVVETLLQHSRPQYPNKSEDGFTPLAVALQQGHDKVVAVLLENDRAGKTRLPALHIAARKDDTKAASLLLQNGHNPDVPSKSGFTPLHIAAHYGHVNVATLLLQKGASVDHAARNHITPLHVAAKWGRVNMVNTLLDRGARIDAKTRDGLTPLHCSGRSGHEQCVDQLLERGAPISAKTKNGLAPLHMAAQGDHVDSARLLLYHHAPVDDVTVDYLTPLHVAAHCGHHKVAKLLLDRKANPSARALNGFTPLHIACKKNRVKVIELLLKYGASVQAVTESGLTPLHVAAFMGNINIVMYLIKNGGGVDETNVRGETPLHLAARANQIEVIRVLLSNGAKVDARAHENQTPLHIAARLGNAEIVKLLLDNGASPDAQTRDLYTALHIAAREGKEDVAQVLLDNGATLSMTTKKDFTPLHVAAKYGRYDVAQLLLSRYASPDATAQNGLTPLHIAAHYDNVKVAMLLLDQGASPHKTAKNGFTPLHIASKKNQMDVATTLLEYGADANAMTKQGISPIHLAAQEGHTEMLALLLERGAKPNIQSKNGLTPLHLAAQEDQLEAVSMLLDNGSQIDPQTKAGYTPLHVACHYGNLKTVTYLLEHGSAVQAKTKHGLTPLHQGAQQGHVAIINILLQHKADPNEIANNGYTALGIAKRFGYISVVNTLTTVTTETSTVISPTEEKLKVQVPETMQVTFMSDTEDEENSGDDVSMTGDQSLLTPQEIRTMGDDSVINDHRRSWEDDWMRGEPVMNYYTGHESLSGHYGGDKQRPAYSPTGYSTMDSRNSTLNRDYNAPLGRPDDSIIEGEMIMATTESVVESAPPLLSSTPNRHSTGPVITLNGKTYNIGDPYVDDNGRLVSGKAFGPNGRPVSVTLDNAPMHQMPFFAGFLISFIVDARGGTMRSCRLPGLRVVVPPQRASGPTRVTCRLIKRTKLTTQPPLMENESLASRVLEVGPANTQFLGGLGNKSVTYPPLNDGEALCSRIIEMGPPNEKFLRPVLIEVPHFASLRGNEREIVILRSETGETWKEHSLDANEEEIQKSMEGYDQEDNDQSKGQSDRRMCRILTKDFPQYFAIISRVRQETNTIGPSGGMLNSTVVPQVQAVFPEGTLTKKIKVGLQAQPVGNDVVKKVLGNRVMVSPIVTIEPRRRKFHKPITVTIPVPTAYNQGVINGYGGDFPTLRLLCSITGGTAPAQWEDITGTTPLTFVNDCVSFTTTVSARFWLMDCKEIDQASNFARELYQELKAVPFMAKFVVYAKTHDPVEGRVRVFCVTDDKSEKSLEQQENFKEVARSKFVEVLESRPVFIEMAGNLVPVQKSGDQLNLAFTAFHENRLPFFVRVRDQSSERCGRLSFMREPKVQRGLPPQKAACNLNVTMPSYVKVKKASESESESEESSEDEEYKMEKGEREQYTTQKEQKMFTKKELYSLTSIEEYQDGSKEQDGVPSNLNFASLKLRKRYTFLQDPSMSPKSAHQRAEIRLWDAANQVGDQWQDLGRELGLSERELKAIERENDDRPEQAFVMLHNWSEQEGKDATSERLEEALRSIGRGDIIDRCLGNYVSLDVSAQPDDDSEMMRDIQMALNESDRLGNDIDAFSPQGQADITLEFSGGQQTPDILQSTLEEQARQEVTDRLIKELKEEAIEASSSEDVKESAAAAEFYEEIKEEILEKHEEERRELHFEPSFGTLEETKEEDSPSPTGPQDVQDSARPTDLGEMEERTPQISEPLVDEQLDAPMVLGDREEKPAYTPEELEDFAQALNEFAINDLPEDDQEAPAPPAGPIVTEDMSATESAPPAVETNLKHLDAMTPEEEAEMEDLLNMDFTKAYHEPMEEGQAPQVAEPEEVSHPMGVVETEPNIEFPPEMEMPVDGDEDIEEEIEEYEETLDDGTIRKVIKRRIKKRTVQMIPVEIDPSQYPEGAFGDDDDVRRITVHKKVTRKTFMKDGEEVDQQEEVETNIEEDGVVKENSELREDLQQIVDGLLNDQSIEGESMTTVVVSEETVEGDESEI</sequence>
<dbReference type="FunFam" id="2.60.220.30:FF:000001">
    <property type="entry name" value="Ankyrin-3 isoform 2"/>
    <property type="match status" value="1"/>
</dbReference>
<keyword evidence="8" id="KW-0206">Cytoskeleton</keyword>
<dbReference type="SMART" id="SM00248">
    <property type="entry name" value="ANK"/>
    <property type="match status" value="24"/>
</dbReference>
<feature type="domain" description="ZU5" evidence="12">
    <location>
        <begin position="1379"/>
        <end position="1485"/>
    </location>
</feature>
<dbReference type="FunFam" id="2.60.40.2660:FF:000001">
    <property type="entry name" value="Ankyrin-3 isoform 2"/>
    <property type="match status" value="1"/>
</dbReference>
<dbReference type="PANTHER" id="PTHR24123">
    <property type="entry name" value="ANKYRIN REPEAT-CONTAINING"/>
    <property type="match status" value="1"/>
</dbReference>
<feature type="compositionally biased region" description="Polar residues" evidence="10">
    <location>
        <begin position="1994"/>
        <end position="2003"/>
    </location>
</feature>
<evidence type="ECO:0000313" key="14">
    <source>
        <dbReference type="Proteomes" id="UP000007110"/>
    </source>
</evidence>
<feature type="compositionally biased region" description="Polar residues" evidence="10">
    <location>
        <begin position="56"/>
        <end position="77"/>
    </location>
</feature>
<dbReference type="Pfam" id="PF17809">
    <property type="entry name" value="UPA_2"/>
    <property type="match status" value="1"/>
</dbReference>
<evidence type="ECO:0000256" key="7">
    <source>
        <dbReference type="ARBA" id="ARBA00023136"/>
    </source>
</evidence>